<proteinExistence type="predicted"/>
<dbReference type="SUPFAM" id="SSF140990">
    <property type="entry name" value="FtsH protease domain-like"/>
    <property type="match status" value="1"/>
</dbReference>
<dbReference type="RefSeq" id="WP_106171404.1">
    <property type="nucleotide sequence ID" value="NZ_JAVKZF010000002.1"/>
</dbReference>
<gene>
    <name evidence="2" type="ORF">DSM107010_29080</name>
</gene>
<dbReference type="PANTHER" id="PTHR33471">
    <property type="entry name" value="ATP-DEPENDENT ZINC METALLOPROTEASE-RELATED"/>
    <property type="match status" value="1"/>
</dbReference>
<evidence type="ECO:0000313" key="2">
    <source>
        <dbReference type="EMBL" id="RUT11731.1"/>
    </source>
</evidence>
<feature type="transmembrane region" description="Helical" evidence="1">
    <location>
        <begin position="5"/>
        <end position="25"/>
    </location>
</feature>
<keyword evidence="1" id="KW-0472">Membrane</keyword>
<dbReference type="PANTHER" id="PTHR33471:SF7">
    <property type="entry name" value="ATP-DEPENDENT ZINC METALLOPROTEASE-RELATED"/>
    <property type="match status" value="1"/>
</dbReference>
<dbReference type="GO" id="GO:0006508">
    <property type="term" value="P:proteolysis"/>
    <property type="evidence" value="ECO:0007669"/>
    <property type="project" value="InterPro"/>
</dbReference>
<evidence type="ECO:0008006" key="4">
    <source>
        <dbReference type="Google" id="ProtNLM"/>
    </source>
</evidence>
<dbReference type="InterPro" id="IPR037219">
    <property type="entry name" value="Peptidase_M41-like"/>
</dbReference>
<comment type="caution">
    <text evidence="2">The sequence shown here is derived from an EMBL/GenBank/DDBJ whole genome shotgun (WGS) entry which is preliminary data.</text>
</comment>
<dbReference type="Proteomes" id="UP000282574">
    <property type="component" value="Unassembled WGS sequence"/>
</dbReference>
<name>A0AB37UK17_9CYAN</name>
<accession>A0AB37UK17</accession>
<sequence length="236" mass="25915">MNQTALNLVAISIFAMTLSTLLSPLLHFSPVIPALATFSVLAVATLDSFSFQGKGGNLVLDWLASFSPQHRDRIVRHEAGHFLVAHLLNIPITGYTLSAWEALKQKQPGLGGVSFEDRELAAQLDRGMLTAQMLDRYCTVWMAGLAAEDLVYSNTEGGADDRQKLGMVLTPLGYTANAVEQKQRWAVLQARTLLQTNWSAYEALVGMMQQRAGVDECCRAIEENSGIRNSEFGIRN</sequence>
<dbReference type="Gene3D" id="1.20.58.760">
    <property type="entry name" value="Peptidase M41"/>
    <property type="match status" value="1"/>
</dbReference>
<dbReference type="GO" id="GO:0004222">
    <property type="term" value="F:metalloendopeptidase activity"/>
    <property type="evidence" value="ECO:0007669"/>
    <property type="project" value="InterPro"/>
</dbReference>
<keyword evidence="3" id="KW-1185">Reference proteome</keyword>
<protein>
    <recommendedName>
        <fullName evidence="4">ATP-dependent Zn protease</fullName>
    </recommendedName>
</protein>
<evidence type="ECO:0000256" key="1">
    <source>
        <dbReference type="SAM" id="Phobius"/>
    </source>
</evidence>
<dbReference type="GO" id="GO:0004176">
    <property type="term" value="F:ATP-dependent peptidase activity"/>
    <property type="evidence" value="ECO:0007669"/>
    <property type="project" value="InterPro"/>
</dbReference>
<keyword evidence="1" id="KW-0812">Transmembrane</keyword>
<dbReference type="EMBL" id="RSCK01000021">
    <property type="protein sequence ID" value="RUT11731.1"/>
    <property type="molecule type" value="Genomic_DNA"/>
</dbReference>
<dbReference type="GO" id="GO:0005524">
    <property type="term" value="F:ATP binding"/>
    <property type="evidence" value="ECO:0007669"/>
    <property type="project" value="InterPro"/>
</dbReference>
<keyword evidence="1" id="KW-1133">Transmembrane helix</keyword>
<evidence type="ECO:0000313" key="3">
    <source>
        <dbReference type="Proteomes" id="UP000282574"/>
    </source>
</evidence>
<organism evidence="2 3">
    <name type="scientific">Chroococcidiopsis cubana SAG 39.79</name>
    <dbReference type="NCBI Taxonomy" id="388085"/>
    <lineage>
        <taxon>Bacteria</taxon>
        <taxon>Bacillati</taxon>
        <taxon>Cyanobacteriota</taxon>
        <taxon>Cyanophyceae</taxon>
        <taxon>Chroococcidiopsidales</taxon>
        <taxon>Chroococcidiopsidaceae</taxon>
        <taxon>Chroococcidiopsis</taxon>
    </lineage>
</organism>
<reference evidence="2 3" key="1">
    <citation type="journal article" date="2019" name="Genome Biol. Evol.">
        <title>Day and night: Metabolic profiles and evolutionary relationships of six axenic non-marine cyanobacteria.</title>
        <authorList>
            <person name="Will S.E."/>
            <person name="Henke P."/>
            <person name="Boedeker C."/>
            <person name="Huang S."/>
            <person name="Brinkmann H."/>
            <person name="Rohde M."/>
            <person name="Jarek M."/>
            <person name="Friedl T."/>
            <person name="Seufert S."/>
            <person name="Schumacher M."/>
            <person name="Overmann J."/>
            <person name="Neumann-Schaal M."/>
            <person name="Petersen J."/>
        </authorList>
    </citation>
    <scope>NUCLEOTIDE SEQUENCE [LARGE SCALE GENOMIC DNA]</scope>
    <source>
        <strain evidence="2 3">SAG 39.79</strain>
    </source>
</reference>
<dbReference type="AlphaFoldDB" id="A0AB37UK17"/>